<protein>
    <submittedName>
        <fullName evidence="1">Uncharacterized protein</fullName>
    </submittedName>
</protein>
<evidence type="ECO:0000313" key="2">
    <source>
        <dbReference type="Proteomes" id="UP000255382"/>
    </source>
</evidence>
<organism evidence="1 2">
    <name type="scientific">Klebsiella pneumoniae subsp. ozaenae</name>
    <dbReference type="NCBI Taxonomy" id="574"/>
    <lineage>
        <taxon>Bacteria</taxon>
        <taxon>Pseudomonadati</taxon>
        <taxon>Pseudomonadota</taxon>
        <taxon>Gammaproteobacteria</taxon>
        <taxon>Enterobacterales</taxon>
        <taxon>Enterobacteriaceae</taxon>
        <taxon>Klebsiella/Raoultella group</taxon>
        <taxon>Klebsiella</taxon>
        <taxon>Klebsiella pneumoniae complex</taxon>
    </lineage>
</organism>
<keyword evidence="2" id="KW-1185">Reference proteome</keyword>
<accession>A0A378BB25</accession>
<sequence length="64" mass="7503">MRTNTLKSLASNAAFLSELYRIIHHIYAINLTVNQSDNESVHLRVIWFAHKCVLIWLIGMHNRK</sequence>
<dbReference type="AlphaFoldDB" id="A0A378BB25"/>
<dbReference type="EMBL" id="UGLZ01000005">
    <property type="protein sequence ID" value="STV32404.1"/>
    <property type="molecule type" value="Genomic_DNA"/>
</dbReference>
<gene>
    <name evidence="1" type="ORF">NCTC5050_04597</name>
</gene>
<name>A0A378BB25_KLEPO</name>
<proteinExistence type="predicted"/>
<evidence type="ECO:0000313" key="1">
    <source>
        <dbReference type="EMBL" id="STV32404.1"/>
    </source>
</evidence>
<reference evidence="1 2" key="1">
    <citation type="submission" date="2018-06" db="EMBL/GenBank/DDBJ databases">
        <authorList>
            <consortium name="Pathogen Informatics"/>
            <person name="Doyle S."/>
        </authorList>
    </citation>
    <scope>NUCLEOTIDE SEQUENCE [LARGE SCALE GENOMIC DNA]</scope>
    <source>
        <strain evidence="1 2">NCTC5050</strain>
    </source>
</reference>
<dbReference type="Proteomes" id="UP000255382">
    <property type="component" value="Unassembled WGS sequence"/>
</dbReference>